<dbReference type="InterPro" id="IPR027417">
    <property type="entry name" value="P-loop_NTPase"/>
</dbReference>
<dbReference type="GO" id="GO:0051782">
    <property type="term" value="P:negative regulation of cell division"/>
    <property type="evidence" value="ECO:0007669"/>
    <property type="project" value="InterPro"/>
</dbReference>
<accession>A0A9D7FV18</accession>
<organism evidence="2 3">
    <name type="scientific">Limnobaculum xujianqingii</name>
    <dbReference type="NCBI Taxonomy" id="2738837"/>
    <lineage>
        <taxon>Bacteria</taxon>
        <taxon>Pseudomonadati</taxon>
        <taxon>Pseudomonadota</taxon>
        <taxon>Gammaproteobacteria</taxon>
        <taxon>Enterobacterales</taxon>
        <taxon>Budviciaceae</taxon>
        <taxon>Limnobaculum</taxon>
    </lineage>
</organism>
<dbReference type="InterPro" id="IPR004596">
    <property type="entry name" value="Cell_div_suppressor_SulA"/>
</dbReference>
<sequence>MHSIQQTHHNASYTLTNAIGSTQKHACTSSQVSEIIYDPQNPFTLHLLLPFLQQLGHQPRWQLWLSPERRLNRYWINSLGLPENKTIGLNSVSTESTVEMMEKALRSGNFSSVIAWLPAISPEIKEKLNQAAKEGDCYGFILQSLPMLQSSLLHNDMFGKSHWH</sequence>
<evidence type="ECO:0000313" key="3">
    <source>
        <dbReference type="Proteomes" id="UP000807542"/>
    </source>
</evidence>
<dbReference type="EMBL" id="JADRCP010000003">
    <property type="protein sequence ID" value="MBK5177377.1"/>
    <property type="molecule type" value="Genomic_DNA"/>
</dbReference>
<gene>
    <name evidence="2" type="ORF">I2492_13720</name>
    <name evidence="1" type="ORF">I2493_11985</name>
</gene>
<dbReference type="Proteomes" id="UP000807542">
    <property type="component" value="Unassembled WGS sequence"/>
</dbReference>
<dbReference type="NCBIfam" id="TIGR00623">
    <property type="entry name" value="SOS_SulA_coli"/>
    <property type="match status" value="1"/>
</dbReference>
<dbReference type="AlphaFoldDB" id="A0A9D7FV18"/>
<dbReference type="RefSeq" id="WP_228398509.1">
    <property type="nucleotide sequence ID" value="NZ_JADRCP010000003.1"/>
</dbReference>
<dbReference type="Gene3D" id="3.40.50.300">
    <property type="entry name" value="P-loop containing nucleotide triphosphate hydrolases"/>
    <property type="match status" value="1"/>
</dbReference>
<evidence type="ECO:0000313" key="2">
    <source>
        <dbReference type="EMBL" id="MBK5177377.1"/>
    </source>
</evidence>
<dbReference type="GO" id="GO:0009432">
    <property type="term" value="P:SOS response"/>
    <property type="evidence" value="ECO:0007669"/>
    <property type="project" value="InterPro"/>
</dbReference>
<dbReference type="SUPFAM" id="SSF52540">
    <property type="entry name" value="P-loop containing nucleoside triphosphate hydrolases"/>
    <property type="match status" value="1"/>
</dbReference>
<evidence type="ECO:0000313" key="1">
    <source>
        <dbReference type="EMBL" id="MBK5073729.1"/>
    </source>
</evidence>
<name>A0A9D7FV18_9GAMM</name>
<dbReference type="EMBL" id="JADRCQ010000003">
    <property type="protein sequence ID" value="MBK5073729.1"/>
    <property type="molecule type" value="Genomic_DNA"/>
</dbReference>
<dbReference type="PIRSF" id="PIRSF003093">
    <property type="entry name" value="SulA"/>
    <property type="match status" value="1"/>
</dbReference>
<dbReference type="Proteomes" id="UP001296969">
    <property type="component" value="Unassembled WGS sequence"/>
</dbReference>
<dbReference type="InterPro" id="IPR047696">
    <property type="entry name" value="SulA_enterobact"/>
</dbReference>
<evidence type="ECO:0000313" key="4">
    <source>
        <dbReference type="Proteomes" id="UP001296969"/>
    </source>
</evidence>
<dbReference type="Pfam" id="PF03846">
    <property type="entry name" value="SulA"/>
    <property type="match status" value="1"/>
</dbReference>
<keyword evidence="4" id="KW-1185">Reference proteome</keyword>
<comment type="caution">
    <text evidence="2">The sequence shown here is derived from an EMBL/GenBank/DDBJ whole genome shotgun (WGS) entry which is preliminary data.</text>
</comment>
<protein>
    <submittedName>
        <fullName evidence="2">Cell division inhibitor SulA</fullName>
    </submittedName>
</protein>
<proteinExistence type="predicted"/>
<reference evidence="2 4" key="1">
    <citation type="submission" date="2020-11" db="EMBL/GenBank/DDBJ databases">
        <title>Insectihabitans protaetiae gen. nov. sp. nov. and Insectihabitans allomyrinae sp. nov., isolated from larvae of Protaetia brevitarsis seulensis and Allomyrina dichotoma, respectively.</title>
        <authorList>
            <person name="Lee S.D."/>
            <person name="Byeon Y.-S."/>
            <person name="Kim S.-M."/>
            <person name="Yang H.L."/>
            <person name="Kim I.S."/>
        </authorList>
    </citation>
    <scope>NUCLEOTIDE SEQUENCE</scope>
    <source>
        <strain evidence="2">CWB-B4</strain>
        <strain evidence="1 4">CWB-B43</strain>
    </source>
</reference>